<dbReference type="InterPro" id="IPR008148">
    <property type="entry name" value="DNA_photolyase_2"/>
</dbReference>
<dbReference type="PROSITE" id="PS01083">
    <property type="entry name" value="DNA_PHOTOLYASES_2_1"/>
    <property type="match status" value="1"/>
</dbReference>
<evidence type="ECO:0000256" key="8">
    <source>
        <dbReference type="ARBA" id="ARBA00022827"/>
    </source>
</evidence>
<evidence type="ECO:0000256" key="4">
    <source>
        <dbReference type="ARBA" id="ARBA00013149"/>
    </source>
</evidence>
<evidence type="ECO:0000256" key="5">
    <source>
        <dbReference type="ARBA" id="ARBA00014046"/>
    </source>
</evidence>
<evidence type="ECO:0000256" key="13">
    <source>
        <dbReference type="ARBA" id="ARBA00033999"/>
    </source>
</evidence>
<comment type="similarity">
    <text evidence="3">Belongs to the DNA photolyase class-2 family.</text>
</comment>
<keyword evidence="11 15" id="KW-0456">Lyase</keyword>
<dbReference type="InterPro" id="IPR052219">
    <property type="entry name" value="Photolyase_Class-2"/>
</dbReference>
<proteinExistence type="inferred from homology"/>
<dbReference type="PANTHER" id="PTHR10211">
    <property type="entry name" value="DEOXYRIBODIPYRIMIDINE PHOTOLYASE"/>
    <property type="match status" value="1"/>
</dbReference>
<evidence type="ECO:0000256" key="3">
    <source>
        <dbReference type="ARBA" id="ARBA00006409"/>
    </source>
</evidence>
<dbReference type="PROSITE" id="PS51645">
    <property type="entry name" value="PHR_CRY_ALPHA_BETA"/>
    <property type="match status" value="1"/>
</dbReference>
<dbReference type="EMBL" id="JASCXX010000018">
    <property type="protein sequence ID" value="MDI6450289.1"/>
    <property type="molecule type" value="Genomic_DNA"/>
</dbReference>
<evidence type="ECO:0000256" key="9">
    <source>
        <dbReference type="ARBA" id="ARBA00023125"/>
    </source>
</evidence>
<keyword evidence="8" id="KW-0274">FAD</keyword>
<dbReference type="Gene3D" id="1.10.579.10">
    <property type="entry name" value="DNA Cyclobutane Dipyrimidine Photolyase, subunit A, domain 3"/>
    <property type="match status" value="1"/>
</dbReference>
<dbReference type="PANTHER" id="PTHR10211:SF0">
    <property type="entry name" value="DEOXYRIBODIPYRIMIDINE PHOTO-LYASE"/>
    <property type="match status" value="1"/>
</dbReference>
<keyword evidence="6" id="KW-0285">Flavoprotein</keyword>
<sequence>MIQPDRIVPLNGREVRVGRYVLYWMQAAQRAEWNHALEYAIDRANALKTPVVAAFGLTADFPQANARHYRFMLEGLRQVEKDLTRRGMRLVVRAQSPVECIPKLAKDACLVVVDEGHLRVQRQWRAEVAERIACPLIEVETNVIVPVETAAEKENFSAGTFRPRIRRQLDAYLVPLRHRKVRVPSLALEFEGLDLSDIDKVIARLKVDRSVGPAPDFTGGSEQAKRRLEEFIGRKLDGYDTRRNDPNLDGTSNLSPYLHFGQISPLYVALKVGETSNPGKDAFLEELIVRRELSFNFVYYNHQYDSYDCLPPWARRTLEFHRRDRRDSVYSLEEFETARTHDPYWNAAQKEMALTGKMHGYMRMYWGKKILEWSKSPEEGFRIALHLNNKYELDGRDPNGFAGVAWCFGKHDRAWAERPVFGKVRYMNAAGLKRKFNADAYVGKVERIESGQ</sequence>
<dbReference type="Gene3D" id="3.40.50.620">
    <property type="entry name" value="HUPs"/>
    <property type="match status" value="1"/>
</dbReference>
<dbReference type="GO" id="GO:0000719">
    <property type="term" value="P:photoreactive repair"/>
    <property type="evidence" value="ECO:0007669"/>
    <property type="project" value="TreeGrafter"/>
</dbReference>
<evidence type="ECO:0000256" key="12">
    <source>
        <dbReference type="ARBA" id="ARBA00031671"/>
    </source>
</evidence>
<reference evidence="15" key="1">
    <citation type="submission" date="2023-05" db="EMBL/GenBank/DDBJ databases">
        <title>Anaerotaeda fermentans gen. nov., sp. nov., a novel anaerobic planctomycete of the new family within the order Sedimentisphaerales isolated from Taman Peninsula, Russia.</title>
        <authorList>
            <person name="Khomyakova M.A."/>
            <person name="Merkel A.Y."/>
            <person name="Slobodkin A.I."/>
        </authorList>
    </citation>
    <scope>NUCLEOTIDE SEQUENCE</scope>
    <source>
        <strain evidence="15">M17dextr</strain>
    </source>
</reference>
<dbReference type="AlphaFoldDB" id="A0AAW6U308"/>
<evidence type="ECO:0000259" key="14">
    <source>
        <dbReference type="PROSITE" id="PS51645"/>
    </source>
</evidence>
<dbReference type="Proteomes" id="UP001431776">
    <property type="component" value="Unassembled WGS sequence"/>
</dbReference>
<evidence type="ECO:0000256" key="10">
    <source>
        <dbReference type="ARBA" id="ARBA00023204"/>
    </source>
</evidence>
<evidence type="ECO:0000313" key="16">
    <source>
        <dbReference type="Proteomes" id="UP001431776"/>
    </source>
</evidence>
<evidence type="ECO:0000256" key="6">
    <source>
        <dbReference type="ARBA" id="ARBA00022630"/>
    </source>
</evidence>
<evidence type="ECO:0000256" key="2">
    <source>
        <dbReference type="ARBA" id="ARBA00001974"/>
    </source>
</evidence>
<dbReference type="SUPFAM" id="SSF48173">
    <property type="entry name" value="Cryptochrome/photolyase FAD-binding domain"/>
    <property type="match status" value="1"/>
</dbReference>
<dbReference type="GO" id="GO:0003904">
    <property type="term" value="F:deoxyribodipyrimidine photo-lyase activity"/>
    <property type="evidence" value="ECO:0007669"/>
    <property type="project" value="UniProtKB-EC"/>
</dbReference>
<dbReference type="InterPro" id="IPR014729">
    <property type="entry name" value="Rossmann-like_a/b/a_fold"/>
</dbReference>
<feature type="domain" description="Photolyase/cryptochrome alpha/beta" evidence="14">
    <location>
        <begin position="19"/>
        <end position="147"/>
    </location>
</feature>
<organism evidence="15 16">
    <name type="scientific">Anaerobaca lacustris</name>
    <dbReference type="NCBI Taxonomy" id="3044600"/>
    <lineage>
        <taxon>Bacteria</taxon>
        <taxon>Pseudomonadati</taxon>
        <taxon>Planctomycetota</taxon>
        <taxon>Phycisphaerae</taxon>
        <taxon>Sedimentisphaerales</taxon>
        <taxon>Anaerobacaceae</taxon>
        <taxon>Anaerobaca</taxon>
    </lineage>
</organism>
<dbReference type="InterPro" id="IPR006050">
    <property type="entry name" value="DNA_photolyase_N"/>
</dbReference>
<dbReference type="PROSITE" id="PS01084">
    <property type="entry name" value="DNA_PHOTOLYASES_2_2"/>
    <property type="match status" value="1"/>
</dbReference>
<accession>A0AAW6U308</accession>
<evidence type="ECO:0000313" key="15">
    <source>
        <dbReference type="EMBL" id="MDI6450289.1"/>
    </source>
</evidence>
<protein>
    <recommendedName>
        <fullName evidence="5">Deoxyribodipyrimidine photo-lyase</fullName>
        <ecNumber evidence="4">4.1.99.3</ecNumber>
    </recommendedName>
    <alternativeName>
        <fullName evidence="12">DNA photolyase</fullName>
    </alternativeName>
</protein>
<dbReference type="Gene3D" id="1.25.40.80">
    <property type="match status" value="1"/>
</dbReference>
<evidence type="ECO:0000256" key="11">
    <source>
        <dbReference type="ARBA" id="ARBA00023239"/>
    </source>
</evidence>
<comment type="catalytic activity">
    <reaction evidence="13">
        <text>cyclobutadipyrimidine (in DNA) = 2 pyrimidine residues (in DNA).</text>
        <dbReference type="EC" id="4.1.99.3"/>
    </reaction>
</comment>
<evidence type="ECO:0000256" key="7">
    <source>
        <dbReference type="ARBA" id="ARBA00022763"/>
    </source>
</evidence>
<dbReference type="InterPro" id="IPR036134">
    <property type="entry name" value="Crypto/Photolyase_FAD-like_sf"/>
</dbReference>
<dbReference type="SUPFAM" id="SSF52425">
    <property type="entry name" value="Cryptochrome/photolyase, N-terminal domain"/>
    <property type="match status" value="1"/>
</dbReference>
<dbReference type="InterPro" id="IPR032673">
    <property type="entry name" value="DNA_photolyase_2_CS"/>
</dbReference>
<dbReference type="RefSeq" id="WP_349245698.1">
    <property type="nucleotide sequence ID" value="NZ_JASCXX010000018.1"/>
</dbReference>
<comment type="caution">
    <text evidence="15">The sequence shown here is derived from an EMBL/GenBank/DDBJ whole genome shotgun (WGS) entry which is preliminary data.</text>
</comment>
<gene>
    <name evidence="15" type="primary">phrB</name>
    <name evidence="15" type="ORF">QJ522_14610</name>
</gene>
<dbReference type="GO" id="GO:0003677">
    <property type="term" value="F:DNA binding"/>
    <property type="evidence" value="ECO:0007669"/>
    <property type="project" value="UniProtKB-KW"/>
</dbReference>
<dbReference type="FunFam" id="1.10.579.10:FF:000002">
    <property type="entry name" value="Deoxyribodipyrimidine photolyase"/>
    <property type="match status" value="1"/>
</dbReference>
<keyword evidence="7" id="KW-0227">DNA damage</keyword>
<comment type="cofactor">
    <cofactor evidence="1">
        <name>(6R)-5,10-methylene-5,6,7,8-tetrahydrofolate</name>
        <dbReference type="ChEBI" id="CHEBI:15636"/>
    </cofactor>
</comment>
<dbReference type="EC" id="4.1.99.3" evidence="4"/>
<name>A0AAW6U308_9BACT</name>
<keyword evidence="10" id="KW-0234">DNA repair</keyword>
<evidence type="ECO:0000256" key="1">
    <source>
        <dbReference type="ARBA" id="ARBA00001932"/>
    </source>
</evidence>
<keyword evidence="9" id="KW-0238">DNA-binding</keyword>
<dbReference type="Pfam" id="PF00875">
    <property type="entry name" value="DNA_photolyase"/>
    <property type="match status" value="1"/>
</dbReference>
<dbReference type="InterPro" id="IPR036155">
    <property type="entry name" value="Crypto/Photolyase_N_sf"/>
</dbReference>
<dbReference type="NCBIfam" id="TIGR00591">
    <property type="entry name" value="phr2"/>
    <property type="match status" value="1"/>
</dbReference>
<comment type="cofactor">
    <cofactor evidence="2">
        <name>FAD</name>
        <dbReference type="ChEBI" id="CHEBI:57692"/>
    </cofactor>
</comment>
<keyword evidence="16" id="KW-1185">Reference proteome</keyword>